<evidence type="ECO:0000313" key="1">
    <source>
        <dbReference type="Proteomes" id="UP000095286"/>
    </source>
</evidence>
<proteinExistence type="predicted"/>
<accession>A0AC35UAW4</accession>
<name>A0AC35UAW4_9BILA</name>
<organism evidence="1 2">
    <name type="scientific">Rhabditophanes sp. KR3021</name>
    <dbReference type="NCBI Taxonomy" id="114890"/>
    <lineage>
        <taxon>Eukaryota</taxon>
        <taxon>Metazoa</taxon>
        <taxon>Ecdysozoa</taxon>
        <taxon>Nematoda</taxon>
        <taxon>Chromadorea</taxon>
        <taxon>Rhabditida</taxon>
        <taxon>Tylenchina</taxon>
        <taxon>Panagrolaimomorpha</taxon>
        <taxon>Strongyloidoidea</taxon>
        <taxon>Alloionematidae</taxon>
        <taxon>Rhabditophanes</taxon>
    </lineage>
</organism>
<dbReference type="Proteomes" id="UP000095286">
    <property type="component" value="Unplaced"/>
</dbReference>
<dbReference type="WBParaSite" id="RSKR_0000972700.1">
    <property type="protein sequence ID" value="RSKR_0000972700.1"/>
    <property type="gene ID" value="RSKR_0000972700"/>
</dbReference>
<protein>
    <submittedName>
        <fullName evidence="2">Integral membrane protein 2</fullName>
    </submittedName>
</protein>
<evidence type="ECO:0000313" key="2">
    <source>
        <dbReference type="WBParaSite" id="RSKR_0000972700.1"/>
    </source>
</evidence>
<sequence length="305" mass="35734">MPTAANCFTPDTLLTLEQKNLLADATNPNIKLAFSSTPNGNDYTEFDPNHNPILNHNRRDEPSRWNPRVVYLTFKERVQRDPRTTQLCAILLLLWLLVALLASGVLMYRYFLYKPTYYGWYGTNYVNEGITEHLEQKMEIDSNQLFERIQVPKFGMNRKTIYIHDFKKNVTAIVDVIERRCFLKELDHNIIPLPKVFIDLITEFQENNPKVSKTFPRVVRETYRVGSRVAKSNMLMLNSPMINVHCMNKDVFSLQRISRSMESPIFYRRKKRGNLGKVINKFEQPQSLFFSEYQGGNVIQDQIIL</sequence>
<reference evidence="2" key="1">
    <citation type="submission" date="2016-11" db="UniProtKB">
        <authorList>
            <consortium name="WormBaseParasite"/>
        </authorList>
    </citation>
    <scope>IDENTIFICATION</scope>
    <source>
        <strain evidence="2">KR3021</strain>
    </source>
</reference>